<dbReference type="FunFam" id="3.40.1440.10:FF:000012">
    <property type="entry name" value="Structure-specific endonuclease subunit SLX1 homolog"/>
    <property type="match status" value="1"/>
</dbReference>
<keyword evidence="14" id="KW-1185">Reference proteome</keyword>
<evidence type="ECO:0000256" key="10">
    <source>
        <dbReference type="ARBA" id="ARBA00023242"/>
    </source>
</evidence>
<dbReference type="PANTHER" id="PTHR20208:SF10">
    <property type="entry name" value="STRUCTURE-SPECIFIC ENDONUCLEASE SUBUNIT SLX1"/>
    <property type="match status" value="1"/>
</dbReference>
<dbReference type="PANTHER" id="PTHR20208">
    <property type="entry name" value="STRUCTURE-SPECIFIC ENDONUCLEASE SUBUNIT SLX1"/>
    <property type="match status" value="1"/>
</dbReference>
<keyword evidence="10" id="KW-0539">Nucleus</keyword>
<dbReference type="EMBL" id="CP012526">
    <property type="protein sequence ID" value="ALC46854.1"/>
    <property type="molecule type" value="Genomic_DNA"/>
</dbReference>
<keyword evidence="6" id="KW-0378">Hydrolase</keyword>
<keyword evidence="5" id="KW-0863">Zinc-finger</keyword>
<dbReference type="InterPro" id="IPR048749">
    <property type="entry name" value="SLX1_C"/>
</dbReference>
<dbReference type="AlphaFoldDB" id="A0A0M4EFB8"/>
<accession>A0A0M4EFB8</accession>
<evidence type="ECO:0000259" key="12">
    <source>
        <dbReference type="PROSITE" id="PS50164"/>
    </source>
</evidence>
<evidence type="ECO:0000256" key="9">
    <source>
        <dbReference type="ARBA" id="ARBA00023204"/>
    </source>
</evidence>
<evidence type="ECO:0000256" key="3">
    <source>
        <dbReference type="ARBA" id="ARBA00022759"/>
    </source>
</evidence>
<keyword evidence="8" id="KW-0233">DNA recombination</keyword>
<dbReference type="GO" id="GO:0017108">
    <property type="term" value="F:5'-flap endonuclease activity"/>
    <property type="evidence" value="ECO:0007669"/>
    <property type="project" value="InterPro"/>
</dbReference>
<evidence type="ECO:0000256" key="4">
    <source>
        <dbReference type="ARBA" id="ARBA00022763"/>
    </source>
</evidence>
<evidence type="ECO:0000256" key="11">
    <source>
        <dbReference type="SAM" id="MobiDB-lite"/>
    </source>
</evidence>
<dbReference type="HAMAP" id="MF_03100">
    <property type="entry name" value="Endonuc_su_Slx1"/>
    <property type="match status" value="1"/>
</dbReference>
<keyword evidence="1" id="KW-0540">Nuclease</keyword>
<dbReference type="Pfam" id="PF21202">
    <property type="entry name" value="SLX1_C"/>
    <property type="match status" value="1"/>
</dbReference>
<dbReference type="InterPro" id="IPR027520">
    <property type="entry name" value="Slx1"/>
</dbReference>
<dbReference type="PROSITE" id="PS50164">
    <property type="entry name" value="GIY_YIG"/>
    <property type="match status" value="1"/>
</dbReference>
<name>A0A0M4EFB8_DROBS</name>
<evidence type="ECO:0000256" key="2">
    <source>
        <dbReference type="ARBA" id="ARBA00022723"/>
    </source>
</evidence>
<gene>
    <name evidence="13" type="ORF">Dbus_chr3Rg1604</name>
</gene>
<dbReference type="Pfam" id="PF01541">
    <property type="entry name" value="GIY-YIG"/>
    <property type="match status" value="1"/>
</dbReference>
<dbReference type="OMA" id="HNRGCDF"/>
<feature type="domain" description="GIY-YIG" evidence="12">
    <location>
        <begin position="19"/>
        <end position="105"/>
    </location>
</feature>
<organism evidence="13 14">
    <name type="scientific">Drosophila busckii</name>
    <name type="common">Fruit fly</name>
    <dbReference type="NCBI Taxonomy" id="30019"/>
    <lineage>
        <taxon>Eukaryota</taxon>
        <taxon>Metazoa</taxon>
        <taxon>Ecdysozoa</taxon>
        <taxon>Arthropoda</taxon>
        <taxon>Hexapoda</taxon>
        <taxon>Insecta</taxon>
        <taxon>Pterygota</taxon>
        <taxon>Neoptera</taxon>
        <taxon>Endopterygota</taxon>
        <taxon>Diptera</taxon>
        <taxon>Brachycera</taxon>
        <taxon>Muscomorpha</taxon>
        <taxon>Ephydroidea</taxon>
        <taxon>Drosophilidae</taxon>
        <taxon>Drosophila</taxon>
    </lineage>
</organism>
<dbReference type="InterPro" id="IPR013083">
    <property type="entry name" value="Znf_RING/FYVE/PHD"/>
</dbReference>
<feature type="compositionally biased region" description="Acidic residues" evidence="11">
    <location>
        <begin position="273"/>
        <end position="289"/>
    </location>
</feature>
<keyword evidence="9" id="KW-0234">DNA repair</keyword>
<evidence type="ECO:0000313" key="14">
    <source>
        <dbReference type="Proteomes" id="UP000494163"/>
    </source>
</evidence>
<evidence type="ECO:0000256" key="1">
    <source>
        <dbReference type="ARBA" id="ARBA00022722"/>
    </source>
</evidence>
<dbReference type="SUPFAM" id="SSF82771">
    <property type="entry name" value="GIY-YIG endonuclease"/>
    <property type="match status" value="1"/>
</dbReference>
<evidence type="ECO:0000256" key="5">
    <source>
        <dbReference type="ARBA" id="ARBA00022771"/>
    </source>
</evidence>
<dbReference type="InterPro" id="IPR035901">
    <property type="entry name" value="GIY-YIG_endonuc_sf"/>
</dbReference>
<evidence type="ECO:0000256" key="7">
    <source>
        <dbReference type="ARBA" id="ARBA00022833"/>
    </source>
</evidence>
<keyword evidence="4" id="KW-0227">DNA damage</keyword>
<dbReference type="InterPro" id="IPR050381">
    <property type="entry name" value="SLX1_endonuclease"/>
</dbReference>
<dbReference type="GO" id="GO:0008270">
    <property type="term" value="F:zinc ion binding"/>
    <property type="evidence" value="ECO:0007669"/>
    <property type="project" value="UniProtKB-KW"/>
</dbReference>
<protein>
    <submittedName>
        <fullName evidence="13">Slx1</fullName>
    </submittedName>
</protein>
<evidence type="ECO:0000313" key="13">
    <source>
        <dbReference type="EMBL" id="ALC46854.1"/>
    </source>
</evidence>
<feature type="region of interest" description="Disordered" evidence="11">
    <location>
        <begin position="273"/>
        <end position="296"/>
    </location>
</feature>
<dbReference type="OrthoDB" id="24645at2759"/>
<dbReference type="Proteomes" id="UP000494163">
    <property type="component" value="Chromosome 3R"/>
</dbReference>
<dbReference type="Gene3D" id="3.30.40.10">
    <property type="entry name" value="Zinc/RING finger domain, C3HC4 (zinc finger)"/>
    <property type="match status" value="1"/>
</dbReference>
<dbReference type="InterPro" id="IPR000305">
    <property type="entry name" value="GIY-YIG_endonuc"/>
</dbReference>
<dbReference type="GO" id="GO:0033557">
    <property type="term" value="C:Slx1-Slx4 complex"/>
    <property type="evidence" value="ECO:0007669"/>
    <property type="project" value="InterPro"/>
</dbReference>
<dbReference type="CDD" id="cd10455">
    <property type="entry name" value="GIY-YIG_SLX1"/>
    <property type="match status" value="1"/>
</dbReference>
<keyword evidence="2" id="KW-0479">Metal-binding</keyword>
<proteinExistence type="inferred from homology"/>
<feature type="non-terminal residue" evidence="13">
    <location>
        <position position="1"/>
    </location>
</feature>
<evidence type="ECO:0000256" key="8">
    <source>
        <dbReference type="ARBA" id="ARBA00023172"/>
    </source>
</evidence>
<keyword evidence="7" id="KW-0862">Zinc</keyword>
<evidence type="ECO:0000256" key="6">
    <source>
        <dbReference type="ARBA" id="ARBA00022801"/>
    </source>
</evidence>
<keyword evidence="3" id="KW-0255">Endonuclease</keyword>
<dbReference type="STRING" id="30019.A0A0M4EFB8"/>
<dbReference type="GO" id="GO:0008821">
    <property type="term" value="F:crossover junction DNA endonuclease activity"/>
    <property type="evidence" value="ECO:0007669"/>
    <property type="project" value="TreeGrafter"/>
</dbReference>
<reference evidence="13 14" key="1">
    <citation type="submission" date="2015-08" db="EMBL/GenBank/DDBJ databases">
        <title>Ancestral chromatin configuration constrains chromatin evolution on differentiating sex chromosomes in Drosophila.</title>
        <authorList>
            <person name="Zhou Q."/>
            <person name="Bachtrog D."/>
        </authorList>
    </citation>
    <scope>NUCLEOTIDE SEQUENCE [LARGE SCALE GENOMIC DNA]</scope>
    <source>
        <tissue evidence="13">Whole larvae</tissue>
    </source>
</reference>
<dbReference type="GO" id="GO:0000724">
    <property type="term" value="P:double-strand break repair via homologous recombination"/>
    <property type="evidence" value="ECO:0007669"/>
    <property type="project" value="TreeGrafter"/>
</dbReference>
<dbReference type="Gene3D" id="3.40.1440.10">
    <property type="entry name" value="GIY-YIG endonuclease"/>
    <property type="match status" value="1"/>
</dbReference>
<sequence>TTGFEEKDTTDTVLAQKGHFYGVYLLCSQSLDTRYHGRCYVGFTVNPKRRINQHNRGCDFGGAKKTSKSGPWQMVLIVHGFANNITALQFEWAWQQPALSTRLKIFPELKRKRPKETHFDYHLRILTKMLSVGPWHRLSLTVRWLETQYEREFEQLIPAHMQIVSGKLAITASQRLAAAQQHHTQKLWALECHLCMNRIENPERSRLGCLNLTCRLTCHMICLANYFLSEEQQPGQYIPISGRCPLCDTQLNWAALLQRKRLGHKANDIEVDSEDGAELSDVPELDSDLEADKEID</sequence>